<keyword evidence="5" id="KW-0460">Magnesium</keyword>
<dbReference type="GO" id="GO:0004170">
    <property type="term" value="F:dUTP diphosphatase activity"/>
    <property type="evidence" value="ECO:0007669"/>
    <property type="project" value="UniProtKB-EC"/>
</dbReference>
<dbReference type="NCBIfam" id="NF001862">
    <property type="entry name" value="PRK00601.1"/>
    <property type="match status" value="1"/>
</dbReference>
<dbReference type="EMBL" id="JARBJD010000012">
    <property type="protein sequence ID" value="KAK2962256.1"/>
    <property type="molecule type" value="Genomic_DNA"/>
</dbReference>
<reference evidence="7 8" key="1">
    <citation type="journal article" date="2022" name="bioRxiv">
        <title>Genomics of Preaxostyla Flagellates Illuminates Evolutionary Transitions and the Path Towards Mitochondrial Loss.</title>
        <authorList>
            <person name="Novak L.V.F."/>
            <person name="Treitli S.C."/>
            <person name="Pyrih J."/>
            <person name="Halakuc P."/>
            <person name="Pipaliya S.V."/>
            <person name="Vacek V."/>
            <person name="Brzon O."/>
            <person name="Soukal P."/>
            <person name="Eme L."/>
            <person name="Dacks J.B."/>
            <person name="Karnkowska A."/>
            <person name="Elias M."/>
            <person name="Hampl V."/>
        </authorList>
    </citation>
    <scope>NUCLEOTIDE SEQUENCE [LARGE SCALE GENOMIC DNA]</scope>
    <source>
        <strain evidence="7">NAU3</strain>
        <tissue evidence="7">Gut</tissue>
    </source>
</reference>
<evidence type="ECO:0000256" key="3">
    <source>
        <dbReference type="ARBA" id="ARBA00022801"/>
    </source>
</evidence>
<comment type="function">
    <text evidence="5">Involved in nucleotide metabolism via production of dUMP, the immediate precursor of thymidine nucleotides, and decreases the intracellular concentration of dUTP so that uracil cannot be incorporated into DNA.</text>
</comment>
<dbReference type="Gene3D" id="2.70.40.10">
    <property type="match status" value="1"/>
</dbReference>
<dbReference type="CDD" id="cd07557">
    <property type="entry name" value="trimeric_dUTPase"/>
    <property type="match status" value="1"/>
</dbReference>
<dbReference type="PANTHER" id="PTHR11241">
    <property type="entry name" value="DEOXYURIDINE 5'-TRIPHOSPHATE NUCLEOTIDOHYDROLASE"/>
    <property type="match status" value="1"/>
</dbReference>
<comment type="caution">
    <text evidence="7">The sequence shown here is derived from an EMBL/GenBank/DDBJ whole genome shotgun (WGS) entry which is preliminary data.</text>
</comment>
<evidence type="ECO:0000313" key="8">
    <source>
        <dbReference type="Proteomes" id="UP001281761"/>
    </source>
</evidence>
<keyword evidence="3 5" id="KW-0378">Hydrolase</keyword>
<dbReference type="InterPro" id="IPR036157">
    <property type="entry name" value="dUTPase-like_sf"/>
</dbReference>
<name>A0ABQ9YF47_9EUKA</name>
<dbReference type="InterPro" id="IPR008181">
    <property type="entry name" value="dUTPase"/>
</dbReference>
<dbReference type="InterPro" id="IPR029054">
    <property type="entry name" value="dUTPase-like"/>
</dbReference>
<dbReference type="PANTHER" id="PTHR11241:SF0">
    <property type="entry name" value="DEOXYURIDINE 5'-TRIPHOSPHATE NUCLEOTIDOHYDROLASE"/>
    <property type="match status" value="1"/>
</dbReference>
<protein>
    <recommendedName>
        <fullName evidence="5">Deoxyuridine 5'-triphosphate nucleotidohydrolase</fullName>
        <shortName evidence="5">dUTPase</shortName>
        <ecNumber evidence="5">3.6.1.23</ecNumber>
    </recommendedName>
    <alternativeName>
        <fullName evidence="5">dUTP pyrophosphatase</fullName>
    </alternativeName>
</protein>
<accession>A0ABQ9YF47</accession>
<evidence type="ECO:0000256" key="5">
    <source>
        <dbReference type="RuleBase" id="RU367024"/>
    </source>
</evidence>
<organism evidence="7 8">
    <name type="scientific">Blattamonas nauphoetae</name>
    <dbReference type="NCBI Taxonomy" id="2049346"/>
    <lineage>
        <taxon>Eukaryota</taxon>
        <taxon>Metamonada</taxon>
        <taxon>Preaxostyla</taxon>
        <taxon>Oxymonadida</taxon>
        <taxon>Blattamonas</taxon>
    </lineage>
</organism>
<evidence type="ECO:0000256" key="2">
    <source>
        <dbReference type="ARBA" id="ARBA00006581"/>
    </source>
</evidence>
<dbReference type="InterPro" id="IPR033704">
    <property type="entry name" value="dUTPase_trimeric"/>
</dbReference>
<feature type="domain" description="dUTPase-like" evidence="6">
    <location>
        <begin position="16"/>
        <end position="147"/>
    </location>
</feature>
<evidence type="ECO:0000259" key="6">
    <source>
        <dbReference type="Pfam" id="PF00692"/>
    </source>
</evidence>
<proteinExistence type="inferred from homology"/>
<evidence type="ECO:0000256" key="1">
    <source>
        <dbReference type="ARBA" id="ARBA00005142"/>
    </source>
</evidence>
<dbReference type="NCBIfam" id="TIGR00576">
    <property type="entry name" value="dut"/>
    <property type="match status" value="1"/>
</dbReference>
<comment type="catalytic activity">
    <reaction evidence="5">
        <text>dUTP + H2O = dUMP + diphosphate + H(+)</text>
        <dbReference type="Rhea" id="RHEA:10248"/>
        <dbReference type="ChEBI" id="CHEBI:15377"/>
        <dbReference type="ChEBI" id="CHEBI:15378"/>
        <dbReference type="ChEBI" id="CHEBI:33019"/>
        <dbReference type="ChEBI" id="CHEBI:61555"/>
        <dbReference type="ChEBI" id="CHEBI:246422"/>
        <dbReference type="EC" id="3.6.1.23"/>
    </reaction>
</comment>
<sequence>MEIKPSIIFTKRDPEAICPKRGTPYAAGLDLSSIEERTIAPRSQEMISTGLSVMIPHGYYGRVAPRSGLSVKHGIETMAGVVDSDYRGTLFVILRNHSDDPFVVHKGDRIAQLICEQCLVVEPTLISSDEFDKVPTERGEKGFGSTGV</sequence>
<keyword evidence="8" id="KW-1185">Reference proteome</keyword>
<dbReference type="EC" id="3.6.1.23" evidence="5"/>
<evidence type="ECO:0000256" key="4">
    <source>
        <dbReference type="ARBA" id="ARBA00023080"/>
    </source>
</evidence>
<gene>
    <name evidence="7" type="ORF">BLNAU_2916</name>
</gene>
<comment type="similarity">
    <text evidence="2 5">Belongs to the dUTPase family.</text>
</comment>
<dbReference type="Proteomes" id="UP001281761">
    <property type="component" value="Unassembled WGS sequence"/>
</dbReference>
<dbReference type="SUPFAM" id="SSF51283">
    <property type="entry name" value="dUTPase-like"/>
    <property type="match status" value="1"/>
</dbReference>
<dbReference type="Pfam" id="PF00692">
    <property type="entry name" value="dUTPase"/>
    <property type="match status" value="1"/>
</dbReference>
<evidence type="ECO:0000313" key="7">
    <source>
        <dbReference type="EMBL" id="KAK2962256.1"/>
    </source>
</evidence>
<keyword evidence="5" id="KW-0479">Metal-binding</keyword>
<keyword evidence="4 5" id="KW-0546">Nucleotide metabolism</keyword>
<comment type="pathway">
    <text evidence="1 5">Pyrimidine metabolism; dUMP biosynthesis; dUMP from dCTP (dUTP route): step 2/2.</text>
</comment>
<comment type="cofactor">
    <cofactor evidence="5">
        <name>Mg(2+)</name>
        <dbReference type="ChEBI" id="CHEBI:18420"/>
    </cofactor>
</comment>